<feature type="transmembrane region" description="Helical" evidence="1">
    <location>
        <begin position="154"/>
        <end position="171"/>
    </location>
</feature>
<evidence type="ECO:0000313" key="2">
    <source>
        <dbReference type="EMBL" id="GAA4329569.1"/>
    </source>
</evidence>
<feature type="transmembrane region" description="Helical" evidence="1">
    <location>
        <begin position="111"/>
        <end position="134"/>
    </location>
</feature>
<evidence type="ECO:0008006" key="4">
    <source>
        <dbReference type="Google" id="ProtNLM"/>
    </source>
</evidence>
<sequence>MKLAIALKAEMLKTKRTASFYFTLVGAAVIPFTFLLNLIVDGLDDTRKDPLNSIFRVASEMNGLVIFPMFVILVCTLLPQIEYRNNTWKQVLTAPHTKGRVFLAKFLNIHLLLFLFLVADLIFMGVVVVAANFIDPSLHLLQNPFDLGKVLAKWGNMYLAALAIGSFQFWLGLRFRNFIIPIAVGLALWLTGTLMVFEYKSSFATYFPYSFQTFSLLPRTQPLLGQMAWTSLAYALLFLILGFADFRNRRMTA</sequence>
<keyword evidence="1" id="KW-0812">Transmembrane</keyword>
<keyword evidence="1" id="KW-0472">Membrane</keyword>
<gene>
    <name evidence="2" type="ORF">GCM10023184_20130</name>
</gene>
<evidence type="ECO:0000256" key="1">
    <source>
        <dbReference type="SAM" id="Phobius"/>
    </source>
</evidence>
<proteinExistence type="predicted"/>
<keyword evidence="1" id="KW-1133">Transmembrane helix</keyword>
<dbReference type="CDD" id="cd21809">
    <property type="entry name" value="ABC-2_lan_permease-like"/>
    <property type="match status" value="1"/>
</dbReference>
<feature type="transmembrane region" description="Helical" evidence="1">
    <location>
        <begin position="178"/>
        <end position="197"/>
    </location>
</feature>
<dbReference type="Pfam" id="PF12730">
    <property type="entry name" value="ABC2_membrane_4"/>
    <property type="match status" value="1"/>
</dbReference>
<dbReference type="PANTHER" id="PTHR37305:SF1">
    <property type="entry name" value="MEMBRANE PROTEIN"/>
    <property type="match status" value="1"/>
</dbReference>
<comment type="caution">
    <text evidence="2">The sequence shown here is derived from an EMBL/GenBank/DDBJ whole genome shotgun (WGS) entry which is preliminary data.</text>
</comment>
<keyword evidence="3" id="KW-1185">Reference proteome</keyword>
<protein>
    <recommendedName>
        <fullName evidence="4">ABC transporter permease</fullName>
    </recommendedName>
</protein>
<feature type="transmembrane region" description="Helical" evidence="1">
    <location>
        <begin position="20"/>
        <end position="40"/>
    </location>
</feature>
<feature type="transmembrane region" description="Helical" evidence="1">
    <location>
        <begin position="60"/>
        <end position="79"/>
    </location>
</feature>
<feature type="transmembrane region" description="Helical" evidence="1">
    <location>
        <begin position="223"/>
        <end position="244"/>
    </location>
</feature>
<accession>A0ABP8GT83</accession>
<dbReference type="EMBL" id="BAABGY010000007">
    <property type="protein sequence ID" value="GAA4329569.1"/>
    <property type="molecule type" value="Genomic_DNA"/>
</dbReference>
<reference evidence="3" key="1">
    <citation type="journal article" date="2019" name="Int. J. Syst. Evol. Microbiol.">
        <title>The Global Catalogue of Microorganisms (GCM) 10K type strain sequencing project: providing services to taxonomists for standard genome sequencing and annotation.</title>
        <authorList>
            <consortium name="The Broad Institute Genomics Platform"/>
            <consortium name="The Broad Institute Genome Sequencing Center for Infectious Disease"/>
            <person name="Wu L."/>
            <person name="Ma J."/>
        </authorList>
    </citation>
    <scope>NUCLEOTIDE SEQUENCE [LARGE SCALE GENOMIC DNA]</scope>
    <source>
        <strain evidence="3">JCM 17919</strain>
    </source>
</reference>
<name>A0ABP8GT83_9BACT</name>
<organism evidence="2 3">
    <name type="scientific">Flaviaesturariibacter amylovorans</name>
    <dbReference type="NCBI Taxonomy" id="1084520"/>
    <lineage>
        <taxon>Bacteria</taxon>
        <taxon>Pseudomonadati</taxon>
        <taxon>Bacteroidota</taxon>
        <taxon>Chitinophagia</taxon>
        <taxon>Chitinophagales</taxon>
        <taxon>Chitinophagaceae</taxon>
        <taxon>Flaviaestuariibacter</taxon>
    </lineage>
</organism>
<dbReference type="RefSeq" id="WP_345255501.1">
    <property type="nucleotide sequence ID" value="NZ_BAABGY010000007.1"/>
</dbReference>
<dbReference type="PANTHER" id="PTHR37305">
    <property type="entry name" value="INTEGRAL MEMBRANE PROTEIN-RELATED"/>
    <property type="match status" value="1"/>
</dbReference>
<evidence type="ECO:0000313" key="3">
    <source>
        <dbReference type="Proteomes" id="UP001501725"/>
    </source>
</evidence>
<dbReference type="Proteomes" id="UP001501725">
    <property type="component" value="Unassembled WGS sequence"/>
</dbReference>